<evidence type="ECO:0000313" key="6">
    <source>
        <dbReference type="Proteomes" id="UP000070501"/>
    </source>
</evidence>
<dbReference type="Proteomes" id="UP000070501">
    <property type="component" value="Unassembled WGS sequence"/>
</dbReference>
<name>A0A136JGJ8_9PEZI</name>
<dbReference type="GO" id="GO:0005576">
    <property type="term" value="C:extracellular region"/>
    <property type="evidence" value="ECO:0007669"/>
    <property type="project" value="UniProtKB-SubCell"/>
</dbReference>
<keyword evidence="4" id="KW-0732">Signal</keyword>
<evidence type="ECO:0000256" key="2">
    <source>
        <dbReference type="ARBA" id="ARBA00022525"/>
    </source>
</evidence>
<sequence length="852" mass="89408">MRSLRVQALVLLPPLFAVLPVSSASKCRPPPSSGSVIGAYSTVSTQSLSSSSTSTAILDTSALSSISSARASSAEDGTVSSSASISSIVVTTTSSTVSVSSSTYTTSSTGTTSSTDTTPTITTTSSTAATTNSASETATSSFAETSTESSTVSELGTFDPEHYTFYEVTLPITFQATPSTVQATSTFTLTIDQTAPPSCVVDSSSLATVTLRLGDNAGNQFVPKAAAVSGRGDRIGVVEASDFPSFGATSDPGGTLAERNLQYFKSIGYKLVPASGGRYDLTTTLGGRTKFVGYSQQSRDVVLVDASVPTGSTGDVVTSVFGFSCEGRLSLRSLSGTTMTWRIGPDGVNTMMIDGTPDDAADILFTTTAEPTEDISPTATNKRRGDNSSRFAELEYDSESSQLLRRMSPFTDGWYPRLPSTPANMFSRGMIGARPMSYNGCGSGSTRAWIPQLGFGKCCNMHDYCYDNCATGKVELCNNDYCAPGQWESCNYLFYRCMQDTVCSDISWFWHPIDRSLCDFEAKFYVAVVSTYKGGDAFKEATAARCGAYCQNGAPFCGGGSRQCVSSTDDNNCEECGSSCNTAAKFACRGSKCTCIADVRNDNKNCGGCGNVCPFKTKCGGGSCNCVDDRCGNLCVDFKTHPRNCGACGVVCQSGFCWQGKCLDPLTLPTPTGNAPPVCLATDAVKNGGFDNLENGGASATSWFLKAQSGGASLAFVGSGNSQSGSNAAVLTTVMPSVLKFSNRVSMAQTITLCAGKQYELTFKASFPRLSLVPLRISLEGSAVDPIFLGSASWMPNAEGYRGYGPFPFTVPTAADGSVSLQRDLVFDVRASAISLPQYGSVTIDEVSIYQP</sequence>
<dbReference type="SUPFAM" id="SSF49785">
    <property type="entry name" value="Galactose-binding domain-like"/>
    <property type="match status" value="1"/>
</dbReference>
<dbReference type="PROSITE" id="PS00118">
    <property type="entry name" value="PA2_HIS"/>
    <property type="match status" value="1"/>
</dbReference>
<feature type="signal peptide" evidence="4">
    <location>
        <begin position="1"/>
        <end position="24"/>
    </location>
</feature>
<comment type="subcellular location">
    <subcellularLocation>
        <location evidence="1">Secreted</location>
    </subcellularLocation>
</comment>
<gene>
    <name evidence="5" type="ORF">Micbo1qcDRAFT_170134</name>
</gene>
<proteinExistence type="predicted"/>
<dbReference type="EMBL" id="KQ964245">
    <property type="protein sequence ID" value="KXJ96287.1"/>
    <property type="molecule type" value="Genomic_DNA"/>
</dbReference>
<keyword evidence="6" id="KW-1185">Reference proteome</keyword>
<feature type="region of interest" description="Disordered" evidence="3">
    <location>
        <begin position="100"/>
        <end position="154"/>
    </location>
</feature>
<feature type="chain" id="PRO_5007293772" evidence="4">
    <location>
        <begin position="25"/>
        <end position="852"/>
    </location>
</feature>
<accession>A0A136JGJ8</accession>
<protein>
    <submittedName>
        <fullName evidence="5">Uncharacterized protein</fullName>
    </submittedName>
</protein>
<evidence type="ECO:0000313" key="5">
    <source>
        <dbReference type="EMBL" id="KXJ96287.1"/>
    </source>
</evidence>
<evidence type="ECO:0000256" key="4">
    <source>
        <dbReference type="SAM" id="SignalP"/>
    </source>
</evidence>
<dbReference type="AlphaFoldDB" id="A0A136JGJ8"/>
<dbReference type="InterPro" id="IPR008979">
    <property type="entry name" value="Galactose-bd-like_sf"/>
</dbReference>
<keyword evidence="2" id="KW-0964">Secreted</keyword>
<feature type="compositionally biased region" description="Low complexity" evidence="3">
    <location>
        <begin position="100"/>
        <end position="153"/>
    </location>
</feature>
<evidence type="ECO:0000256" key="1">
    <source>
        <dbReference type="ARBA" id="ARBA00004613"/>
    </source>
</evidence>
<dbReference type="STRING" id="196109.A0A136JGJ8"/>
<dbReference type="Gene3D" id="2.60.120.260">
    <property type="entry name" value="Galactose-binding domain-like"/>
    <property type="match status" value="1"/>
</dbReference>
<evidence type="ECO:0000256" key="3">
    <source>
        <dbReference type="SAM" id="MobiDB-lite"/>
    </source>
</evidence>
<dbReference type="InterPro" id="IPR033113">
    <property type="entry name" value="PLA2_histidine"/>
</dbReference>
<organism evidence="5 6">
    <name type="scientific">Microdochium bolleyi</name>
    <dbReference type="NCBI Taxonomy" id="196109"/>
    <lineage>
        <taxon>Eukaryota</taxon>
        <taxon>Fungi</taxon>
        <taxon>Dikarya</taxon>
        <taxon>Ascomycota</taxon>
        <taxon>Pezizomycotina</taxon>
        <taxon>Sordariomycetes</taxon>
        <taxon>Xylariomycetidae</taxon>
        <taxon>Xylariales</taxon>
        <taxon>Microdochiaceae</taxon>
        <taxon>Microdochium</taxon>
    </lineage>
</organism>
<reference evidence="6" key="1">
    <citation type="submission" date="2016-02" db="EMBL/GenBank/DDBJ databases">
        <title>Draft genome sequence of Microdochium bolleyi, a fungal endophyte of beachgrass.</title>
        <authorList>
            <consortium name="DOE Joint Genome Institute"/>
            <person name="David A.S."/>
            <person name="May G."/>
            <person name="Haridas S."/>
            <person name="Lim J."/>
            <person name="Wang M."/>
            <person name="Labutti K."/>
            <person name="Lipzen A."/>
            <person name="Barry K."/>
            <person name="Grigoriev I.V."/>
        </authorList>
    </citation>
    <scope>NUCLEOTIDE SEQUENCE [LARGE SCALE GENOMIC DNA]</scope>
    <source>
        <strain evidence="6">J235TASD1</strain>
    </source>
</reference>
<dbReference type="InParanoid" id="A0A136JGJ8"/>
<dbReference type="OrthoDB" id="439917at2759"/>